<name>A0ABW5I8T1_9PSEU</name>
<evidence type="ECO:0000313" key="4">
    <source>
        <dbReference type="Proteomes" id="UP001597542"/>
    </source>
</evidence>
<gene>
    <name evidence="3" type="ORF">ACFSUT_32945</name>
</gene>
<comment type="similarity">
    <text evidence="1">Belongs to the ATP-dependent AMP-binding enzyme family.</text>
</comment>
<reference evidence="4" key="1">
    <citation type="journal article" date="2019" name="Int. J. Syst. Evol. Microbiol.">
        <title>The Global Catalogue of Microorganisms (GCM) 10K type strain sequencing project: providing services to taxonomists for standard genome sequencing and annotation.</title>
        <authorList>
            <consortium name="The Broad Institute Genomics Platform"/>
            <consortium name="The Broad Institute Genome Sequencing Center for Infectious Disease"/>
            <person name="Wu L."/>
            <person name="Ma J."/>
        </authorList>
    </citation>
    <scope>NUCLEOTIDE SEQUENCE [LARGE SCALE GENOMIC DNA]</scope>
    <source>
        <strain evidence="4">CGMCC 4.7638</strain>
    </source>
</reference>
<dbReference type="Pfam" id="PF00501">
    <property type="entry name" value="AMP-binding"/>
    <property type="match status" value="1"/>
</dbReference>
<dbReference type="InterPro" id="IPR042099">
    <property type="entry name" value="ANL_N_sf"/>
</dbReference>
<evidence type="ECO:0000259" key="2">
    <source>
        <dbReference type="Pfam" id="PF00501"/>
    </source>
</evidence>
<accession>A0ABW5I8T1</accession>
<dbReference type="InterPro" id="IPR000873">
    <property type="entry name" value="AMP-dep_synth/lig_dom"/>
</dbReference>
<dbReference type="EMBL" id="JBHUKQ010000015">
    <property type="protein sequence ID" value="MFD2485123.1"/>
    <property type="molecule type" value="Genomic_DNA"/>
</dbReference>
<dbReference type="Gene3D" id="3.30.300.30">
    <property type="match status" value="1"/>
</dbReference>
<dbReference type="PANTHER" id="PTHR22754">
    <property type="entry name" value="DISCO-INTERACTING PROTEIN 2 DIP2 -RELATED"/>
    <property type="match status" value="1"/>
</dbReference>
<dbReference type="PANTHER" id="PTHR22754:SF32">
    <property type="entry name" value="DISCO-INTERACTING PROTEIN 2"/>
    <property type="match status" value="1"/>
</dbReference>
<comment type="caution">
    <text evidence="3">The sequence shown here is derived from an EMBL/GenBank/DDBJ whole genome shotgun (WGS) entry which is preliminary data.</text>
</comment>
<keyword evidence="4" id="KW-1185">Reference proteome</keyword>
<dbReference type="Gene3D" id="3.40.50.12780">
    <property type="entry name" value="N-terminal domain of ligase-like"/>
    <property type="match status" value="1"/>
</dbReference>
<dbReference type="RefSeq" id="WP_344277088.1">
    <property type="nucleotide sequence ID" value="NZ_BAAAHV010000012.1"/>
</dbReference>
<dbReference type="SUPFAM" id="SSF56801">
    <property type="entry name" value="Acetyl-CoA synthetase-like"/>
    <property type="match status" value="1"/>
</dbReference>
<proteinExistence type="inferred from homology"/>
<sequence length="566" mass="61761">MSKLPDFVRTLTDNAQARPDHVAITTVRWTGNEMTDECRTYRELDREARSLAVWLSQRHRPGERALLLYPSGLEQVRAQLACLYAGLLPVTAPVPRGRKHHLTPATALAFDAEVSVVLTDSAVVSVVSDWMGQDGLSDVPVAITDTIAADPAEWTPPARPPDAPVLLQYVAGSAIDPKGVLVSNANLVSNMDRTRRAFNLSPHDRSCGWLPQRQTHRIIGVLLAPLWLGASTVLMDRDDFLDHPHRLLRVMDRYRATVTIAHSHAYDLCVRDLVPERLRGLDLTRWRCAVTIGEDITPSTLRAFADKLAEAGLPTGAARTAYLRPEATFLVCSSGLRVAKHDVTAAAVPERAGDTGGERRVRIVDPTTRQVLPHGHLGEIWIRGSDVAVQYWRRPGETNRVFDAVTSCGEGGYLRSGDLGMVRDGEVHVVGSVRDMLPSDGRVVHAQSIEGEVVALDVAFAGLSCGVFVLPEHGDDVAVVQEVHTAGRAAPDLAALARRVSGHVRPRLAARTVNVVLVRPGGVPRTPHGGADRSLLRELFLADALEPLCEQLDEEVRRRRRPVAAS</sequence>
<dbReference type="Proteomes" id="UP001597542">
    <property type="component" value="Unassembled WGS sequence"/>
</dbReference>
<evidence type="ECO:0000313" key="3">
    <source>
        <dbReference type="EMBL" id="MFD2485123.1"/>
    </source>
</evidence>
<dbReference type="InterPro" id="IPR045851">
    <property type="entry name" value="AMP-bd_C_sf"/>
</dbReference>
<organism evidence="3 4">
    <name type="scientific">Amycolatopsis albidoflavus</name>
    <dbReference type="NCBI Taxonomy" id="102226"/>
    <lineage>
        <taxon>Bacteria</taxon>
        <taxon>Bacillati</taxon>
        <taxon>Actinomycetota</taxon>
        <taxon>Actinomycetes</taxon>
        <taxon>Pseudonocardiales</taxon>
        <taxon>Pseudonocardiaceae</taxon>
        <taxon>Amycolatopsis</taxon>
    </lineage>
</organism>
<protein>
    <submittedName>
        <fullName evidence="3">AMP-binding protein</fullName>
    </submittedName>
</protein>
<evidence type="ECO:0000256" key="1">
    <source>
        <dbReference type="ARBA" id="ARBA00006432"/>
    </source>
</evidence>
<feature type="domain" description="AMP-dependent synthetase/ligase" evidence="2">
    <location>
        <begin position="12"/>
        <end position="392"/>
    </location>
</feature>